<feature type="chain" id="PRO_5030974382" evidence="2">
    <location>
        <begin position="25"/>
        <end position="395"/>
    </location>
</feature>
<name>A0A7R9ENG4_9NEOP</name>
<evidence type="ECO:0000256" key="1">
    <source>
        <dbReference type="SAM" id="MobiDB-lite"/>
    </source>
</evidence>
<organism evidence="3">
    <name type="scientific">Timema bartmani</name>
    <dbReference type="NCBI Taxonomy" id="61472"/>
    <lineage>
        <taxon>Eukaryota</taxon>
        <taxon>Metazoa</taxon>
        <taxon>Ecdysozoa</taxon>
        <taxon>Arthropoda</taxon>
        <taxon>Hexapoda</taxon>
        <taxon>Insecta</taxon>
        <taxon>Pterygota</taxon>
        <taxon>Neoptera</taxon>
        <taxon>Polyneoptera</taxon>
        <taxon>Phasmatodea</taxon>
        <taxon>Timematodea</taxon>
        <taxon>Timematoidea</taxon>
        <taxon>Timematidae</taxon>
        <taxon>Timema</taxon>
    </lineage>
</organism>
<evidence type="ECO:0000256" key="2">
    <source>
        <dbReference type="SAM" id="SignalP"/>
    </source>
</evidence>
<feature type="signal peptide" evidence="2">
    <location>
        <begin position="1"/>
        <end position="24"/>
    </location>
</feature>
<accession>A0A7R9ENG4</accession>
<protein>
    <submittedName>
        <fullName evidence="3">Uncharacterized protein</fullName>
    </submittedName>
</protein>
<gene>
    <name evidence="3" type="ORF">TBIB3V08_LOCUS679</name>
</gene>
<proteinExistence type="predicted"/>
<sequence length="395" mass="42762">MLRTFSNNLLAMTLSLRLAAVISSWPCEPTSVLERNGAKSTMISLSKGHTEPKAISSFWAGGAPLSVLWATRLAVPESERGICLLEPAPPISLPEASLLVQQRDRLKDVAPLEWDMLLRFLCSSLVLTVSSLRLTSVQLSSIADGLLSSSRISLPVSRSALLSAAVKFWVFSCSTESPFLGEKGRKMGRLNLEEVNPHLRGGRVENHLGKTSPSSPDRDSNLDLPVLGGLTQHDWRVSQLRHRGGLNNEGRGFCVAGKVGGGADEAGVQNWGESQEGTVGTHDATTGGIGGVLPPLARQRPHKKGARQGRGRAGRSRGEGGFQDVAVLGHHQHRDKVYDGEGEKLGLLCLFLCDNQNVVHFPLPLMRPEEQILRPRHCSHLLPPPLSSQLHRPPP</sequence>
<feature type="compositionally biased region" description="Basic residues" evidence="1">
    <location>
        <begin position="299"/>
        <end position="315"/>
    </location>
</feature>
<feature type="region of interest" description="Disordered" evidence="1">
    <location>
        <begin position="282"/>
        <end position="322"/>
    </location>
</feature>
<dbReference type="AlphaFoldDB" id="A0A7R9ENG4"/>
<keyword evidence="2" id="KW-0732">Signal</keyword>
<evidence type="ECO:0000313" key="3">
    <source>
        <dbReference type="EMBL" id="CAD7438082.1"/>
    </source>
</evidence>
<reference evidence="3" key="1">
    <citation type="submission" date="2020-11" db="EMBL/GenBank/DDBJ databases">
        <authorList>
            <person name="Tran Van P."/>
        </authorList>
    </citation>
    <scope>NUCLEOTIDE SEQUENCE</scope>
</reference>
<feature type="region of interest" description="Disordered" evidence="1">
    <location>
        <begin position="202"/>
        <end position="221"/>
    </location>
</feature>
<dbReference type="EMBL" id="OD564372">
    <property type="protein sequence ID" value="CAD7438082.1"/>
    <property type="molecule type" value="Genomic_DNA"/>
</dbReference>